<keyword evidence="3" id="KW-1185">Reference proteome</keyword>
<feature type="chain" id="PRO_5047011649" evidence="1">
    <location>
        <begin position="25"/>
        <end position="848"/>
    </location>
</feature>
<feature type="signal peptide" evidence="1">
    <location>
        <begin position="1"/>
        <end position="24"/>
    </location>
</feature>
<gene>
    <name evidence="2" type="ORF">Q8F55_004795</name>
</gene>
<comment type="caution">
    <text evidence="2">The sequence shown here is derived from an EMBL/GenBank/DDBJ whole genome shotgun (WGS) entry which is preliminary data.</text>
</comment>
<reference evidence="2 3" key="1">
    <citation type="submission" date="2023-08" db="EMBL/GenBank/DDBJ databases">
        <title>Annotated Genome Sequence of Vanrija albida AlHP1.</title>
        <authorList>
            <person name="Herzog R."/>
        </authorList>
    </citation>
    <scope>NUCLEOTIDE SEQUENCE [LARGE SCALE GENOMIC DNA]</scope>
    <source>
        <strain evidence="2 3">AlHP1</strain>
    </source>
</reference>
<sequence length="848" mass="92648">MSAEPTAAALAPFFLSLLAHKVALSVLPHNIFFRSAIAHFLQDFTTVAVSFHTPGVGFCDFVAALVLVRYYRTWSPEVLDDVPRWPPSCPGTFPTPLAILDFPPPLPPKDEPVPQGVAGFMPALLQYLRANIPGVGVIFGRLLAELAGRLLSTGAPATHRLVQGLKTTCEEEMKFIKTGAGSLEEATTRTLTLLTMLQGMHQACTSSTVGLGSSHSPNNSPTKRVRFQEPQTVLHPVLSQSRKASALLADHLSVHARMIVQALARSESPDDTARRAMSIVAAHVEARWVEVIQQALCTSVGVEVIAHLARNGHNSAAFVNSPAMHDYKAAALEWAPESPIWDAATRLAKWCSGYADPRDAANGLELVMVSVNASADPDQASEEIVSEVLEIMGYPDVHGGLGLARLFPDDGPVSPAATTMSSTARLQALGVSPGMVRRFAAFEREYETGTVVPTIIVEDYTEPWWRDQEKTRTRTLVLARNTARFMFQDKTSWRARLTFARRLADIVACISSSPTYVYQIRLVIEGIQGAYLGKMMENGTDTPAFLRSLLAPLGIIQAIEERALLAWSQVTGEYLLKSICFSHLYVGRSEMTVGDYLEGMAEAREVRPCPGTDGADLAPGPHALAILVADLKAATVECLRNWVTMKGSELFNLLMSDHTKAIATMAALQDVISSCAPTPIANALREAIYVSFAVKFMGTVARTQPRMAGGNDLSRQIEVRMGTVARWGVEVAAVNGATPPLWTTMMRFMMWYLYAEAPGLTKHDLSRVRGVCRRFRLDKYPADMEFAAELHQAWWKVPLVGPYRFNTLSSATLKSASWNNDTDVTTLNGPGERYHVAMLAALERKCAL</sequence>
<dbReference type="EMBL" id="JBBXJM010000004">
    <property type="protein sequence ID" value="KAL1407998.1"/>
    <property type="molecule type" value="Genomic_DNA"/>
</dbReference>
<dbReference type="RefSeq" id="XP_069207942.1">
    <property type="nucleotide sequence ID" value="XM_069353300.1"/>
</dbReference>
<evidence type="ECO:0000313" key="3">
    <source>
        <dbReference type="Proteomes" id="UP001565368"/>
    </source>
</evidence>
<dbReference type="GeneID" id="95985838"/>
<proteinExistence type="predicted"/>
<dbReference type="Proteomes" id="UP001565368">
    <property type="component" value="Unassembled WGS sequence"/>
</dbReference>
<evidence type="ECO:0000313" key="2">
    <source>
        <dbReference type="EMBL" id="KAL1407998.1"/>
    </source>
</evidence>
<accession>A0ABR3Q031</accession>
<organism evidence="2 3">
    <name type="scientific">Vanrija albida</name>
    <dbReference type="NCBI Taxonomy" id="181172"/>
    <lineage>
        <taxon>Eukaryota</taxon>
        <taxon>Fungi</taxon>
        <taxon>Dikarya</taxon>
        <taxon>Basidiomycota</taxon>
        <taxon>Agaricomycotina</taxon>
        <taxon>Tremellomycetes</taxon>
        <taxon>Trichosporonales</taxon>
        <taxon>Trichosporonaceae</taxon>
        <taxon>Vanrija</taxon>
    </lineage>
</organism>
<name>A0ABR3Q031_9TREE</name>
<protein>
    <submittedName>
        <fullName evidence="2">Uncharacterized protein</fullName>
    </submittedName>
</protein>
<evidence type="ECO:0000256" key="1">
    <source>
        <dbReference type="SAM" id="SignalP"/>
    </source>
</evidence>
<keyword evidence="1" id="KW-0732">Signal</keyword>